<feature type="non-terminal residue" evidence="2">
    <location>
        <position position="1"/>
    </location>
</feature>
<name>A0A0X3NIB7_SCHSO</name>
<protein>
    <submittedName>
        <fullName evidence="2">Uncharacterized protein</fullName>
    </submittedName>
</protein>
<accession>A0A0X3NIB7</accession>
<feature type="region of interest" description="Disordered" evidence="1">
    <location>
        <begin position="85"/>
        <end position="121"/>
    </location>
</feature>
<feature type="non-terminal residue" evidence="2">
    <location>
        <position position="153"/>
    </location>
</feature>
<evidence type="ECO:0000313" key="2">
    <source>
        <dbReference type="EMBL" id="JAP39173.1"/>
    </source>
</evidence>
<dbReference type="EMBL" id="GEEE01024052">
    <property type="protein sequence ID" value="JAP39173.1"/>
    <property type="molecule type" value="Transcribed_RNA"/>
</dbReference>
<evidence type="ECO:0000256" key="1">
    <source>
        <dbReference type="SAM" id="MobiDB-lite"/>
    </source>
</evidence>
<sequence>FLSQGTRGDNLEQAIRAAVGDPPLFKIPKKSHEKCPIQPVFPSATIKTTLVDKQQETYLCQLLFQLFKGGLVNFLLLGSLDTNATGSGRDRGRAARMSTKGARQGERHARKKTSNTSQPNAQDALQAYATAGGSHEACKHEPAAYVLQAFRQV</sequence>
<proteinExistence type="predicted"/>
<gene>
    <name evidence="2" type="ORF">TR165177</name>
</gene>
<organism evidence="2">
    <name type="scientific">Schistocephalus solidus</name>
    <name type="common">Tapeworm</name>
    <dbReference type="NCBI Taxonomy" id="70667"/>
    <lineage>
        <taxon>Eukaryota</taxon>
        <taxon>Metazoa</taxon>
        <taxon>Spiralia</taxon>
        <taxon>Lophotrochozoa</taxon>
        <taxon>Platyhelminthes</taxon>
        <taxon>Cestoda</taxon>
        <taxon>Eucestoda</taxon>
        <taxon>Diphyllobothriidea</taxon>
        <taxon>Diphyllobothriidae</taxon>
        <taxon>Schistocephalus</taxon>
    </lineage>
</organism>
<dbReference type="AlphaFoldDB" id="A0A0X3NIB7"/>
<reference evidence="2" key="1">
    <citation type="submission" date="2016-01" db="EMBL/GenBank/DDBJ databases">
        <title>Reference transcriptome for the parasite Schistocephalus solidus: insights into the molecular evolution of parasitism.</title>
        <authorList>
            <person name="Hebert F.O."/>
            <person name="Grambauer S."/>
            <person name="Barber I."/>
            <person name="Landry C.R."/>
            <person name="Aubin-Horth N."/>
        </authorList>
    </citation>
    <scope>NUCLEOTIDE SEQUENCE</scope>
</reference>